<sequence>MPNTWACILIVGTWRKHIWTKRKQLDTPWINVLIDGRKSNLSHESKIAIYKTIPNQSGPGDPVVGHLQSQHRDSRRFQSKTPRTMLDIPYYVSNKTFNRI</sequence>
<proteinExistence type="predicted"/>
<name>A0A4C2ACK3_EUMVA</name>
<keyword evidence="2" id="KW-1185">Reference proteome</keyword>
<dbReference type="AlphaFoldDB" id="A0A4C2ACK3"/>
<accession>A0A4C2ACK3</accession>
<dbReference type="EMBL" id="BGZK01003174">
    <property type="protein sequence ID" value="GBP98591.1"/>
    <property type="molecule type" value="Genomic_DNA"/>
</dbReference>
<gene>
    <name evidence="1" type="ORF">EVAR_100790_1</name>
</gene>
<dbReference type="Proteomes" id="UP000299102">
    <property type="component" value="Unassembled WGS sequence"/>
</dbReference>
<protein>
    <submittedName>
        <fullName evidence="1">Uncharacterized protein</fullName>
    </submittedName>
</protein>
<reference evidence="1 2" key="1">
    <citation type="journal article" date="2019" name="Commun. Biol.">
        <title>The bagworm genome reveals a unique fibroin gene that provides high tensile strength.</title>
        <authorList>
            <person name="Kono N."/>
            <person name="Nakamura H."/>
            <person name="Ohtoshi R."/>
            <person name="Tomita M."/>
            <person name="Numata K."/>
            <person name="Arakawa K."/>
        </authorList>
    </citation>
    <scope>NUCLEOTIDE SEQUENCE [LARGE SCALE GENOMIC DNA]</scope>
</reference>
<organism evidence="1 2">
    <name type="scientific">Eumeta variegata</name>
    <name type="common">Bagworm moth</name>
    <name type="synonym">Eumeta japonica</name>
    <dbReference type="NCBI Taxonomy" id="151549"/>
    <lineage>
        <taxon>Eukaryota</taxon>
        <taxon>Metazoa</taxon>
        <taxon>Ecdysozoa</taxon>
        <taxon>Arthropoda</taxon>
        <taxon>Hexapoda</taxon>
        <taxon>Insecta</taxon>
        <taxon>Pterygota</taxon>
        <taxon>Neoptera</taxon>
        <taxon>Endopterygota</taxon>
        <taxon>Lepidoptera</taxon>
        <taxon>Glossata</taxon>
        <taxon>Ditrysia</taxon>
        <taxon>Tineoidea</taxon>
        <taxon>Psychidae</taxon>
        <taxon>Oiketicinae</taxon>
        <taxon>Eumeta</taxon>
    </lineage>
</organism>
<evidence type="ECO:0000313" key="2">
    <source>
        <dbReference type="Proteomes" id="UP000299102"/>
    </source>
</evidence>
<comment type="caution">
    <text evidence="1">The sequence shown here is derived from an EMBL/GenBank/DDBJ whole genome shotgun (WGS) entry which is preliminary data.</text>
</comment>
<evidence type="ECO:0000313" key="1">
    <source>
        <dbReference type="EMBL" id="GBP98591.1"/>
    </source>
</evidence>